<comment type="caution">
    <text evidence="5">The sequence shown here is derived from an EMBL/GenBank/DDBJ whole genome shotgun (WGS) entry which is preliminary data.</text>
</comment>
<dbReference type="GO" id="GO:0008170">
    <property type="term" value="F:N-methyltransferase activity"/>
    <property type="evidence" value="ECO:0007669"/>
    <property type="project" value="InterPro"/>
</dbReference>
<evidence type="ECO:0000256" key="1">
    <source>
        <dbReference type="ARBA" id="ARBA00006594"/>
    </source>
</evidence>
<name>A0A7W8E734_9BACT</name>
<dbReference type="PROSITE" id="PS00092">
    <property type="entry name" value="N6_MTASE"/>
    <property type="match status" value="1"/>
</dbReference>
<dbReference type="InterPro" id="IPR002941">
    <property type="entry name" value="DNA_methylase_N4/N6"/>
</dbReference>
<evidence type="ECO:0000313" key="5">
    <source>
        <dbReference type="EMBL" id="MBB5061291.1"/>
    </source>
</evidence>
<dbReference type="SUPFAM" id="SSF53335">
    <property type="entry name" value="S-adenosyl-L-methionine-dependent methyltransferases"/>
    <property type="match status" value="1"/>
</dbReference>
<organism evidence="5 6">
    <name type="scientific">Granulicella aggregans</name>
    <dbReference type="NCBI Taxonomy" id="474949"/>
    <lineage>
        <taxon>Bacteria</taxon>
        <taxon>Pseudomonadati</taxon>
        <taxon>Acidobacteriota</taxon>
        <taxon>Terriglobia</taxon>
        <taxon>Terriglobales</taxon>
        <taxon>Acidobacteriaceae</taxon>
        <taxon>Granulicella</taxon>
    </lineage>
</organism>
<keyword evidence="6" id="KW-1185">Reference proteome</keyword>
<dbReference type="GO" id="GO:0003677">
    <property type="term" value="F:DNA binding"/>
    <property type="evidence" value="ECO:0007669"/>
    <property type="project" value="InterPro"/>
</dbReference>
<dbReference type="Pfam" id="PF01555">
    <property type="entry name" value="N6_N4_Mtase"/>
    <property type="match status" value="1"/>
</dbReference>
<keyword evidence="2" id="KW-0489">Methyltransferase</keyword>
<proteinExistence type="inferred from homology"/>
<dbReference type="Gene3D" id="3.40.50.150">
    <property type="entry name" value="Vaccinia Virus protein VP39"/>
    <property type="match status" value="1"/>
</dbReference>
<comment type="similarity">
    <text evidence="1">Belongs to the N(4)/N(6)-methyltransferase family.</text>
</comment>
<dbReference type="Proteomes" id="UP000540989">
    <property type="component" value="Unassembled WGS sequence"/>
</dbReference>
<dbReference type="EMBL" id="JACHIP010000035">
    <property type="protein sequence ID" value="MBB5061291.1"/>
    <property type="molecule type" value="Genomic_DNA"/>
</dbReference>
<accession>A0A7W8E734</accession>
<dbReference type="AlphaFoldDB" id="A0A7W8E734"/>
<dbReference type="InterPro" id="IPR002052">
    <property type="entry name" value="DNA_methylase_N6_adenine_CS"/>
</dbReference>
<evidence type="ECO:0000256" key="2">
    <source>
        <dbReference type="ARBA" id="ARBA00022603"/>
    </source>
</evidence>
<evidence type="ECO:0000313" key="6">
    <source>
        <dbReference type="Proteomes" id="UP000540989"/>
    </source>
</evidence>
<evidence type="ECO:0000256" key="3">
    <source>
        <dbReference type="ARBA" id="ARBA00022679"/>
    </source>
</evidence>
<feature type="domain" description="DNA methylase N-4/N-6" evidence="4">
    <location>
        <begin position="114"/>
        <end position="269"/>
    </location>
</feature>
<protein>
    <recommendedName>
        <fullName evidence="4">DNA methylase N-4/N-6 domain-containing protein</fullName>
    </recommendedName>
</protein>
<dbReference type="GO" id="GO:0032259">
    <property type="term" value="P:methylation"/>
    <property type="evidence" value="ECO:0007669"/>
    <property type="project" value="UniProtKB-KW"/>
</dbReference>
<gene>
    <name evidence="5" type="ORF">HDF16_006027</name>
</gene>
<reference evidence="5 6" key="1">
    <citation type="submission" date="2020-08" db="EMBL/GenBank/DDBJ databases">
        <title>Genomic Encyclopedia of Type Strains, Phase IV (KMG-V): Genome sequencing to study the core and pangenomes of soil and plant-associated prokaryotes.</title>
        <authorList>
            <person name="Whitman W."/>
        </authorList>
    </citation>
    <scope>NUCLEOTIDE SEQUENCE [LARGE SCALE GENOMIC DNA]</scope>
    <source>
        <strain evidence="5 6">M8UP14</strain>
    </source>
</reference>
<evidence type="ECO:0000259" key="4">
    <source>
        <dbReference type="Pfam" id="PF01555"/>
    </source>
</evidence>
<dbReference type="InterPro" id="IPR029063">
    <property type="entry name" value="SAM-dependent_MTases_sf"/>
</dbReference>
<sequence>MDEIESIALSADVTGEVRAKLLSLIPEAFTEGKLDVVALQRALGQENVVEAGERFALTWAGKGDAYKVLQAPTSATLRPQRDLSVNFDTGLHTFIEGENLEVLKVLQKSYFAAVSFIYIDPPYNTGSDSFIYPDRFQEKREEYLKRINDLSDDGVLMRDGFFQKNTRESGRFHSNWLSMMLPRLYIARNLLKKEGVIFISCDDNELHTLRFLMDEILGEENFIAIICWKNVTDNNPTLVNKDNEFILCYGRTKAALPQAWKSHLSDSKQLLQTRYTELKDMGLTLPEIQVGIREFIADNLELMGNCLGLQTESLLECCQSGLALHFRDNALIGVQSWLSKCFLDRDGGCPLNRHEVFRHIGIVSVLGEIFSISTGFQERHFLTISLYSELV</sequence>
<keyword evidence="3" id="KW-0808">Transferase</keyword>